<dbReference type="WBParaSite" id="L893_g30567.t1">
    <property type="protein sequence ID" value="L893_g30567.t1"/>
    <property type="gene ID" value="L893_g30567"/>
</dbReference>
<proteinExistence type="predicted"/>
<name>A0A1I7ZWE7_9BILA</name>
<sequence length="100" mass="11107">MTSMNGEAVGPARIFRHAISRGGVELYSSETEVILRREELFVPAPTKYVRATCWDSKENLDQIRKGDDGIIGVTMVVTISRLRLDDIIISTLLNGTTSPR</sequence>
<organism evidence="1 2">
    <name type="scientific">Steinernema glaseri</name>
    <dbReference type="NCBI Taxonomy" id="37863"/>
    <lineage>
        <taxon>Eukaryota</taxon>
        <taxon>Metazoa</taxon>
        <taxon>Ecdysozoa</taxon>
        <taxon>Nematoda</taxon>
        <taxon>Chromadorea</taxon>
        <taxon>Rhabditida</taxon>
        <taxon>Tylenchina</taxon>
        <taxon>Panagrolaimomorpha</taxon>
        <taxon>Strongyloidoidea</taxon>
        <taxon>Steinernematidae</taxon>
        <taxon>Steinernema</taxon>
    </lineage>
</organism>
<accession>A0A1I7ZWE7</accession>
<dbReference type="AlphaFoldDB" id="A0A1I7ZWE7"/>
<reference evidence="2" key="1">
    <citation type="submission" date="2016-11" db="UniProtKB">
        <authorList>
            <consortium name="WormBaseParasite"/>
        </authorList>
    </citation>
    <scope>IDENTIFICATION</scope>
</reference>
<keyword evidence="1" id="KW-1185">Reference proteome</keyword>
<protein>
    <submittedName>
        <fullName evidence="2">DNA-directed RNA polymerase</fullName>
    </submittedName>
</protein>
<evidence type="ECO:0000313" key="1">
    <source>
        <dbReference type="Proteomes" id="UP000095287"/>
    </source>
</evidence>
<dbReference type="Proteomes" id="UP000095287">
    <property type="component" value="Unplaced"/>
</dbReference>
<evidence type="ECO:0000313" key="2">
    <source>
        <dbReference type="WBParaSite" id="L893_g30567.t1"/>
    </source>
</evidence>